<reference evidence="2" key="1">
    <citation type="submission" date="2022-11" db="UniProtKB">
        <authorList>
            <consortium name="WormBaseParasite"/>
        </authorList>
    </citation>
    <scope>IDENTIFICATION</scope>
</reference>
<proteinExistence type="predicted"/>
<dbReference type="Proteomes" id="UP000887580">
    <property type="component" value="Unplaced"/>
</dbReference>
<evidence type="ECO:0000313" key="2">
    <source>
        <dbReference type="WBParaSite" id="PS1159_v2.g23949.t1"/>
    </source>
</evidence>
<name>A0AC35G505_9BILA</name>
<organism evidence="1 2">
    <name type="scientific">Panagrolaimus sp. PS1159</name>
    <dbReference type="NCBI Taxonomy" id="55785"/>
    <lineage>
        <taxon>Eukaryota</taxon>
        <taxon>Metazoa</taxon>
        <taxon>Ecdysozoa</taxon>
        <taxon>Nematoda</taxon>
        <taxon>Chromadorea</taxon>
        <taxon>Rhabditida</taxon>
        <taxon>Tylenchina</taxon>
        <taxon>Panagrolaimomorpha</taxon>
        <taxon>Panagrolaimoidea</taxon>
        <taxon>Panagrolaimidae</taxon>
        <taxon>Panagrolaimus</taxon>
    </lineage>
</organism>
<sequence length="202" mass="21518">MLPAIYGQLAAQNALSDPLLQAALAQNAAAVSAAQQHQQVQQQHQHQQQQQSAVAAAAAAAAAASASSDTSPTGSRDTMHTKIFVGGLPYHTTDKTLHDYFIQFGDIEEAVVITDRQTQKSRGYGFVTMKERSDAEKATRDPNPIIDGRKANVNLAYLGAKPRNNVQLAALSSLQLPIQTQLQAALFPAATAASRLGWVMVS</sequence>
<dbReference type="WBParaSite" id="PS1159_v2.g23949.t1">
    <property type="protein sequence ID" value="PS1159_v2.g23949.t1"/>
    <property type="gene ID" value="PS1159_v2.g23949"/>
</dbReference>
<accession>A0AC35G505</accession>
<evidence type="ECO:0000313" key="1">
    <source>
        <dbReference type="Proteomes" id="UP000887580"/>
    </source>
</evidence>
<protein>
    <submittedName>
        <fullName evidence="2">RRM domain-containing protein</fullName>
    </submittedName>
</protein>